<dbReference type="RefSeq" id="WP_389219429.1">
    <property type="nucleotide sequence ID" value="NZ_JBIACJ010000005.1"/>
</dbReference>
<gene>
    <name evidence="9" type="primary">mreD</name>
    <name evidence="9" type="ORF">ACFYKT_11070</name>
</gene>
<comment type="similarity">
    <text evidence="2">Belongs to the MreD family.</text>
</comment>
<evidence type="ECO:0000256" key="4">
    <source>
        <dbReference type="ARBA" id="ARBA00022692"/>
    </source>
</evidence>
<dbReference type="InterPro" id="IPR007227">
    <property type="entry name" value="Cell_shape_determining_MreD"/>
</dbReference>
<name>A0ABW6JYE5_9BACI</name>
<feature type="transmembrane region" description="Helical" evidence="8">
    <location>
        <begin position="57"/>
        <end position="80"/>
    </location>
</feature>
<accession>A0ABW6JYE5</accession>
<evidence type="ECO:0000256" key="7">
    <source>
        <dbReference type="ARBA" id="ARBA00023136"/>
    </source>
</evidence>
<feature type="transmembrane region" description="Helical" evidence="8">
    <location>
        <begin position="33"/>
        <end position="50"/>
    </location>
</feature>
<dbReference type="Pfam" id="PF04093">
    <property type="entry name" value="MreD"/>
    <property type="match status" value="1"/>
</dbReference>
<dbReference type="Proteomes" id="UP001601058">
    <property type="component" value="Unassembled WGS sequence"/>
</dbReference>
<evidence type="ECO:0000256" key="3">
    <source>
        <dbReference type="ARBA" id="ARBA00022475"/>
    </source>
</evidence>
<keyword evidence="4 8" id="KW-0812">Transmembrane</keyword>
<keyword evidence="10" id="KW-1185">Reference proteome</keyword>
<keyword evidence="3" id="KW-1003">Cell membrane</keyword>
<keyword evidence="5" id="KW-0133">Cell shape</keyword>
<evidence type="ECO:0000313" key="10">
    <source>
        <dbReference type="Proteomes" id="UP001601058"/>
    </source>
</evidence>
<dbReference type="EMBL" id="JBIACJ010000005">
    <property type="protein sequence ID" value="MFE8696876.1"/>
    <property type="molecule type" value="Genomic_DNA"/>
</dbReference>
<evidence type="ECO:0000256" key="5">
    <source>
        <dbReference type="ARBA" id="ARBA00022960"/>
    </source>
</evidence>
<protein>
    <submittedName>
        <fullName evidence="9">Rod shape-determining protein MreD</fullName>
    </submittedName>
</protein>
<comment type="subcellular location">
    <subcellularLocation>
        <location evidence="1">Cell membrane</location>
        <topology evidence="1">Multi-pass membrane protein</topology>
    </subcellularLocation>
</comment>
<evidence type="ECO:0000256" key="8">
    <source>
        <dbReference type="SAM" id="Phobius"/>
    </source>
</evidence>
<dbReference type="NCBIfam" id="TIGR03426">
    <property type="entry name" value="shape_MreD"/>
    <property type="match status" value="1"/>
</dbReference>
<feature type="transmembrane region" description="Helical" evidence="8">
    <location>
        <begin position="140"/>
        <end position="158"/>
    </location>
</feature>
<evidence type="ECO:0000313" key="9">
    <source>
        <dbReference type="EMBL" id="MFE8696876.1"/>
    </source>
</evidence>
<keyword evidence="7 8" id="KW-0472">Membrane</keyword>
<organism evidence="9 10">
    <name type="scientific">Cytobacillus mangrovibacter</name>
    <dbReference type="NCBI Taxonomy" id="3299024"/>
    <lineage>
        <taxon>Bacteria</taxon>
        <taxon>Bacillati</taxon>
        <taxon>Bacillota</taxon>
        <taxon>Bacilli</taxon>
        <taxon>Bacillales</taxon>
        <taxon>Bacillaceae</taxon>
        <taxon>Cytobacillus</taxon>
    </lineage>
</organism>
<sequence>MRKFLLPFLLMLFFILESIFVELVPPKVFGDNYILVPHFLIAVIILLAIYGPKNYGIFYGLLFGLLFDIVYTEIIGIYLFLFPLVTYICYKLMKIVQTNIVMVSFITIIGVMLLELGSYEMNFLINRTNMDLSTFGSDRLLPTSIMNFIFIIIAVYPLKRHYEKLMNSLDV</sequence>
<reference evidence="9 10" key="1">
    <citation type="submission" date="2024-08" db="EMBL/GenBank/DDBJ databases">
        <title>Two novel Cytobacillus novel species.</title>
        <authorList>
            <person name="Liu G."/>
        </authorList>
    </citation>
    <scope>NUCLEOTIDE SEQUENCE [LARGE SCALE GENOMIC DNA]</scope>
    <source>
        <strain evidence="9 10">FJAT-53684</strain>
    </source>
</reference>
<evidence type="ECO:0000256" key="6">
    <source>
        <dbReference type="ARBA" id="ARBA00022989"/>
    </source>
</evidence>
<comment type="caution">
    <text evidence="9">The sequence shown here is derived from an EMBL/GenBank/DDBJ whole genome shotgun (WGS) entry which is preliminary data.</text>
</comment>
<proteinExistence type="inferred from homology"/>
<keyword evidence="6 8" id="KW-1133">Transmembrane helix</keyword>
<evidence type="ECO:0000256" key="2">
    <source>
        <dbReference type="ARBA" id="ARBA00007776"/>
    </source>
</evidence>
<evidence type="ECO:0000256" key="1">
    <source>
        <dbReference type="ARBA" id="ARBA00004651"/>
    </source>
</evidence>
<feature type="transmembrane region" description="Helical" evidence="8">
    <location>
        <begin position="100"/>
        <end position="119"/>
    </location>
</feature>